<evidence type="ECO:0000259" key="15">
    <source>
        <dbReference type="Pfam" id="PF00905"/>
    </source>
</evidence>
<feature type="compositionally biased region" description="Low complexity" evidence="14">
    <location>
        <begin position="625"/>
        <end position="634"/>
    </location>
</feature>
<dbReference type="GO" id="GO:0008658">
    <property type="term" value="F:penicillin binding"/>
    <property type="evidence" value="ECO:0007669"/>
    <property type="project" value="InterPro"/>
</dbReference>
<dbReference type="NCBIfam" id="TIGR03423">
    <property type="entry name" value="pbp2_mrdA"/>
    <property type="match status" value="1"/>
</dbReference>
<comment type="caution">
    <text evidence="17">The sequence shown here is derived from an EMBL/GenBank/DDBJ whole genome shotgun (WGS) entry which is preliminary data.</text>
</comment>
<feature type="region of interest" description="Disordered" evidence="14">
    <location>
        <begin position="608"/>
        <end position="640"/>
    </location>
</feature>
<dbReference type="InterPro" id="IPR050515">
    <property type="entry name" value="Beta-lactam/transpept"/>
</dbReference>
<feature type="domain" description="Penicillin-binding protein dimerisation" evidence="16">
    <location>
        <begin position="56"/>
        <end position="229"/>
    </location>
</feature>
<dbReference type="AlphaFoldDB" id="A0A501X0U3"/>
<dbReference type="PANTHER" id="PTHR30627">
    <property type="entry name" value="PEPTIDOGLYCAN D,D-TRANSPEPTIDASE"/>
    <property type="match status" value="1"/>
</dbReference>
<sequence length="640" mass="68871">MSAAPPPRITRRALMLLGVQLGVVGVLGWRMRDLQVRQHEHYAMLADENRINLRLIPPARGTITDRAGVPLAINRRNYRVSLVREQAGDPPAILDRLGRIIPIDAETRERALREIATHSAFVPVVIAEHLTWEDVARISANAPVLPGVVAEVGLSRSYPLGRDTGHVVGYVGPVSESDLAKIEDPDPVLRIPRFQIGKTGVEQRMEDTLRGEAGTLRIEVSAAGRVMRELGRAEGTPGQDVALTLDEGLQSYAMRRMEGESAAAAVIDVTNGDIVALASAPGFDPNSFVFGIGVAEWNSLLEDEYRPLAAKTVAGAYPPGSTFKPVVALAALAAGTIAPGDRVHCAGFTQLGNRRFHCWKHGGHGSVDLRKSLSQSCDCYYYEVARRTGADAIAAMARRLGLGYRHDLPLPAVTAGLMPDRAWKAETRKESWTVGDSFNYGIGQGYTLASPLQLAVMAARVATGTEVAPRLVRAIGGVDLPFEPPKSLGLDPRHLEAVRNGMFAVSNEGTAYRSRIADPAMLMAGKTGTSQVRVITAAERARGVTKNEQLPWNRRDHALFIAFAPYDKPRYAIAQIVEHGGGGSAVAAPIARDILLYALCGGEPPLEAYPPEQRKSIGEQRARMPAAEAAPPAAGTRDRA</sequence>
<evidence type="ECO:0000256" key="13">
    <source>
        <dbReference type="ARBA" id="ARBA00023316"/>
    </source>
</evidence>
<dbReference type="GO" id="GO:0071972">
    <property type="term" value="F:peptidoglycan L,D-transpeptidase activity"/>
    <property type="evidence" value="ECO:0007669"/>
    <property type="project" value="TreeGrafter"/>
</dbReference>
<evidence type="ECO:0000256" key="2">
    <source>
        <dbReference type="ARBA" id="ARBA00004236"/>
    </source>
</evidence>
<dbReference type="SUPFAM" id="SSF56519">
    <property type="entry name" value="Penicillin binding protein dimerisation domain"/>
    <property type="match status" value="1"/>
</dbReference>
<evidence type="ECO:0000259" key="16">
    <source>
        <dbReference type="Pfam" id="PF03717"/>
    </source>
</evidence>
<dbReference type="GO" id="GO:0009252">
    <property type="term" value="P:peptidoglycan biosynthetic process"/>
    <property type="evidence" value="ECO:0007669"/>
    <property type="project" value="UniProtKB-KW"/>
</dbReference>
<evidence type="ECO:0000313" key="17">
    <source>
        <dbReference type="EMBL" id="TPE53591.1"/>
    </source>
</evidence>
<keyword evidence="18" id="KW-1185">Reference proteome</keyword>
<dbReference type="Pfam" id="PF00905">
    <property type="entry name" value="Transpeptidase"/>
    <property type="match status" value="1"/>
</dbReference>
<dbReference type="GO" id="GO:0009002">
    <property type="term" value="F:serine-type D-Ala-D-Ala carboxypeptidase activity"/>
    <property type="evidence" value="ECO:0007669"/>
    <property type="project" value="UniProtKB-EC"/>
</dbReference>
<keyword evidence="13" id="KW-0961">Cell wall biogenesis/degradation</keyword>
<dbReference type="GO" id="GO:0006508">
    <property type="term" value="P:proteolysis"/>
    <property type="evidence" value="ECO:0007669"/>
    <property type="project" value="UniProtKB-KW"/>
</dbReference>
<keyword evidence="12" id="KW-0472">Membrane</keyword>
<keyword evidence="10" id="KW-0573">Peptidoglycan synthesis</keyword>
<evidence type="ECO:0000313" key="18">
    <source>
        <dbReference type="Proteomes" id="UP000319255"/>
    </source>
</evidence>
<keyword evidence="5 17" id="KW-0121">Carboxypeptidase</keyword>
<evidence type="ECO:0000256" key="11">
    <source>
        <dbReference type="ARBA" id="ARBA00022989"/>
    </source>
</evidence>
<evidence type="ECO:0000256" key="12">
    <source>
        <dbReference type="ARBA" id="ARBA00023136"/>
    </source>
</evidence>
<dbReference type="GO" id="GO:0071555">
    <property type="term" value="P:cell wall organization"/>
    <property type="evidence" value="ECO:0007669"/>
    <property type="project" value="UniProtKB-KW"/>
</dbReference>
<evidence type="ECO:0000256" key="14">
    <source>
        <dbReference type="SAM" id="MobiDB-lite"/>
    </source>
</evidence>
<keyword evidence="9" id="KW-0133">Cell shape</keyword>
<name>A0A501X0U3_9RHOB</name>
<evidence type="ECO:0000256" key="5">
    <source>
        <dbReference type="ARBA" id="ARBA00022645"/>
    </source>
</evidence>
<keyword evidence="6" id="KW-0645">Protease</keyword>
<dbReference type="OrthoDB" id="9766847at2"/>
<dbReference type="Gene3D" id="3.90.1310.10">
    <property type="entry name" value="Penicillin-binding protein 2a (Domain 2)"/>
    <property type="match status" value="1"/>
</dbReference>
<dbReference type="InterPro" id="IPR001460">
    <property type="entry name" value="PCN-bd_Tpept"/>
</dbReference>
<feature type="domain" description="Penicillin-binding protein transpeptidase" evidence="15">
    <location>
        <begin position="263"/>
        <end position="595"/>
    </location>
</feature>
<feature type="compositionally biased region" description="Basic and acidic residues" evidence="14">
    <location>
        <begin position="612"/>
        <end position="622"/>
    </location>
</feature>
<keyword evidence="3" id="KW-1003">Cell membrane</keyword>
<keyword evidence="4" id="KW-0997">Cell inner membrane</keyword>
<comment type="subcellular location">
    <subcellularLocation>
        <location evidence="2">Cell membrane</location>
    </subcellularLocation>
    <subcellularLocation>
        <location evidence="1">Membrane</location>
        <topology evidence="1">Single-pass membrane protein</topology>
    </subcellularLocation>
</comment>
<dbReference type="RefSeq" id="WP_140452169.1">
    <property type="nucleotide sequence ID" value="NZ_VFRP01000001.1"/>
</dbReference>
<dbReference type="Pfam" id="PF03717">
    <property type="entry name" value="PBP_dimer"/>
    <property type="match status" value="1"/>
</dbReference>
<accession>A0A501X0U3</accession>
<dbReference type="InterPro" id="IPR012338">
    <property type="entry name" value="Beta-lactam/transpept-like"/>
</dbReference>
<dbReference type="SUPFAM" id="SSF56601">
    <property type="entry name" value="beta-lactamase/transpeptidase-like"/>
    <property type="match status" value="1"/>
</dbReference>
<dbReference type="Gene3D" id="3.40.710.10">
    <property type="entry name" value="DD-peptidase/beta-lactamase superfamily"/>
    <property type="match status" value="1"/>
</dbReference>
<gene>
    <name evidence="17" type="primary">mrdA</name>
    <name evidence="17" type="ORF">FJM51_00635</name>
</gene>
<evidence type="ECO:0000256" key="1">
    <source>
        <dbReference type="ARBA" id="ARBA00004167"/>
    </source>
</evidence>
<dbReference type="InterPro" id="IPR005311">
    <property type="entry name" value="PBP_dimer"/>
</dbReference>
<dbReference type="GO" id="GO:0008360">
    <property type="term" value="P:regulation of cell shape"/>
    <property type="evidence" value="ECO:0007669"/>
    <property type="project" value="UniProtKB-KW"/>
</dbReference>
<keyword evidence="8 17" id="KW-0378">Hydrolase</keyword>
<evidence type="ECO:0000256" key="7">
    <source>
        <dbReference type="ARBA" id="ARBA00022692"/>
    </source>
</evidence>
<dbReference type="PANTHER" id="PTHR30627:SF2">
    <property type="entry name" value="PEPTIDOGLYCAN D,D-TRANSPEPTIDASE MRDA"/>
    <property type="match status" value="1"/>
</dbReference>
<dbReference type="InterPro" id="IPR036138">
    <property type="entry name" value="PBP_dimer_sf"/>
</dbReference>
<reference evidence="17 18" key="1">
    <citation type="submission" date="2019-06" db="EMBL/GenBank/DDBJ databases">
        <title>A novel bacterium of genus Amaricoccus, isolated from marine sediment.</title>
        <authorList>
            <person name="Huang H."/>
            <person name="Mo K."/>
            <person name="Hu Y."/>
        </authorList>
    </citation>
    <scope>NUCLEOTIDE SEQUENCE [LARGE SCALE GENOMIC DNA]</scope>
    <source>
        <strain evidence="17 18">HB172011</strain>
    </source>
</reference>
<evidence type="ECO:0000256" key="6">
    <source>
        <dbReference type="ARBA" id="ARBA00022670"/>
    </source>
</evidence>
<protein>
    <submittedName>
        <fullName evidence="17">Penicillin-binding protein 2</fullName>
        <ecNumber evidence="17">3.4.16.4</ecNumber>
    </submittedName>
</protein>
<evidence type="ECO:0000256" key="3">
    <source>
        <dbReference type="ARBA" id="ARBA00022475"/>
    </source>
</evidence>
<dbReference type="GO" id="GO:0005886">
    <property type="term" value="C:plasma membrane"/>
    <property type="evidence" value="ECO:0007669"/>
    <property type="project" value="UniProtKB-SubCell"/>
</dbReference>
<dbReference type="Gene3D" id="3.30.1390.30">
    <property type="entry name" value="Penicillin-binding protein 2a, domain 3"/>
    <property type="match status" value="1"/>
</dbReference>
<organism evidence="17 18">
    <name type="scientific">Amaricoccus solimangrovi</name>
    <dbReference type="NCBI Taxonomy" id="2589815"/>
    <lineage>
        <taxon>Bacteria</taxon>
        <taxon>Pseudomonadati</taxon>
        <taxon>Pseudomonadota</taxon>
        <taxon>Alphaproteobacteria</taxon>
        <taxon>Rhodobacterales</taxon>
        <taxon>Paracoccaceae</taxon>
        <taxon>Amaricoccus</taxon>
    </lineage>
</organism>
<evidence type="ECO:0000256" key="10">
    <source>
        <dbReference type="ARBA" id="ARBA00022984"/>
    </source>
</evidence>
<dbReference type="EMBL" id="VFRP01000001">
    <property type="protein sequence ID" value="TPE53591.1"/>
    <property type="molecule type" value="Genomic_DNA"/>
</dbReference>
<evidence type="ECO:0000256" key="4">
    <source>
        <dbReference type="ARBA" id="ARBA00022519"/>
    </source>
</evidence>
<evidence type="ECO:0000256" key="9">
    <source>
        <dbReference type="ARBA" id="ARBA00022960"/>
    </source>
</evidence>
<dbReference type="Proteomes" id="UP000319255">
    <property type="component" value="Unassembled WGS sequence"/>
</dbReference>
<dbReference type="InterPro" id="IPR017790">
    <property type="entry name" value="Penicillin-binding_protein_2"/>
</dbReference>
<proteinExistence type="predicted"/>
<dbReference type="EC" id="3.4.16.4" evidence="17"/>
<keyword evidence="11" id="KW-1133">Transmembrane helix</keyword>
<evidence type="ECO:0000256" key="8">
    <source>
        <dbReference type="ARBA" id="ARBA00022801"/>
    </source>
</evidence>
<keyword evidence="7" id="KW-0812">Transmembrane</keyword>